<dbReference type="PROSITE" id="PS01186">
    <property type="entry name" value="EGF_2"/>
    <property type="match status" value="2"/>
</dbReference>
<evidence type="ECO:0000256" key="3">
    <source>
        <dbReference type="ARBA" id="ARBA00022737"/>
    </source>
</evidence>
<keyword evidence="3" id="KW-0677">Repeat</keyword>
<keyword evidence="8" id="KW-0812">Transmembrane</keyword>
<dbReference type="PROSITE" id="PS00022">
    <property type="entry name" value="EGF_1"/>
    <property type="match status" value="2"/>
</dbReference>
<dbReference type="Pfam" id="PF12661">
    <property type="entry name" value="hEGF"/>
    <property type="match status" value="1"/>
</dbReference>
<name>A0A815L9K6_ADIRI</name>
<keyword evidence="2 9" id="KW-0732">Signal</keyword>
<feature type="transmembrane region" description="Helical" evidence="8">
    <location>
        <begin position="485"/>
        <end position="506"/>
    </location>
</feature>
<dbReference type="FunFam" id="2.10.25.10:FF:000173">
    <property type="entry name" value="Neurogenic locus notch protein 2"/>
    <property type="match status" value="1"/>
</dbReference>
<dbReference type="SMART" id="SM00181">
    <property type="entry name" value="EGF"/>
    <property type="match status" value="3"/>
</dbReference>
<feature type="disulfide bond" evidence="6">
    <location>
        <begin position="385"/>
        <end position="394"/>
    </location>
</feature>
<feature type="domain" description="EGF-like" evidence="10">
    <location>
        <begin position="432"/>
        <end position="469"/>
    </location>
</feature>
<dbReference type="InterPro" id="IPR001258">
    <property type="entry name" value="NHL_repeat"/>
</dbReference>
<sequence>MWCTVNAVIIGMFISSVIDGHKPTFSCNRPIFCSTASWNTLGITFANQTISGQNPLAVFVDANNWVYVVNQNTKQVLIWHNDSIDPTQVIPNSVYNSWSIFVTGTGDIYIAYNHLYRAVDKWISGTNASVVVLNTTAFCFGLFVDTNDTLYCSQTKNHTVVKRWLNDDKMTINIVAGTGVNGSAPNQLDYPQGIFVDVNFDLYVADCYNHRIQWFPLGQSTATTIAGQGSTENNITLYFPTGILLDAENYIFILEPGNGRIIRTGPNGYRCIIGCDGPGSLANQLSRPSTFSFDNYGNIFVSDQNNHRIQKFVFMTKSCDYTTTYPLTTDVQQVTPLFFTPTCPNSSNIGIDCKLPGTSCAILNPCLNDGTCDNINDVPWYSCLCPPGFNGTRCQFDHRLCKNGTCFNNGTCAGASTCICAPGWQGRRCETKINYCINVTCQNNGICRPLLLNYSCECLSSSFSGRHCEITATKIVIYKTVSKSVSYIAILAMITVAAFVIIMDILKYCFGIDPTREELERIRREKRAKKRKPVVQRFVYVNAPSIRVSQPKEQSNRINDTRV</sequence>
<dbReference type="SUPFAM" id="SSF57196">
    <property type="entry name" value="EGF/Laminin"/>
    <property type="match status" value="3"/>
</dbReference>
<dbReference type="Proteomes" id="UP000663852">
    <property type="component" value="Unassembled WGS sequence"/>
</dbReference>
<dbReference type="Pfam" id="PF00008">
    <property type="entry name" value="EGF"/>
    <property type="match status" value="1"/>
</dbReference>
<organism evidence="11 12">
    <name type="scientific">Adineta ricciae</name>
    <name type="common">Rotifer</name>
    <dbReference type="NCBI Taxonomy" id="249248"/>
    <lineage>
        <taxon>Eukaryota</taxon>
        <taxon>Metazoa</taxon>
        <taxon>Spiralia</taxon>
        <taxon>Gnathifera</taxon>
        <taxon>Rotifera</taxon>
        <taxon>Eurotatoria</taxon>
        <taxon>Bdelloidea</taxon>
        <taxon>Adinetida</taxon>
        <taxon>Adinetidae</taxon>
        <taxon>Adineta</taxon>
    </lineage>
</organism>
<dbReference type="EMBL" id="CAJNOJ010000325">
    <property type="protein sequence ID" value="CAF1400479.1"/>
    <property type="molecule type" value="Genomic_DNA"/>
</dbReference>
<dbReference type="GO" id="GO:0007157">
    <property type="term" value="P:heterophilic cell-cell adhesion via plasma membrane cell adhesion molecules"/>
    <property type="evidence" value="ECO:0007669"/>
    <property type="project" value="TreeGrafter"/>
</dbReference>
<evidence type="ECO:0000313" key="12">
    <source>
        <dbReference type="Proteomes" id="UP000663852"/>
    </source>
</evidence>
<accession>A0A815L9K6</accession>
<comment type="caution">
    <text evidence="6">Lacks conserved residue(s) required for the propagation of feature annotation.</text>
</comment>
<dbReference type="InterPro" id="IPR013032">
    <property type="entry name" value="EGF-like_CS"/>
</dbReference>
<dbReference type="InterPro" id="IPR011042">
    <property type="entry name" value="6-blade_b-propeller_TolB-like"/>
</dbReference>
<dbReference type="SMART" id="SM00179">
    <property type="entry name" value="EGF_CA"/>
    <property type="match status" value="3"/>
</dbReference>
<feature type="signal peptide" evidence="9">
    <location>
        <begin position="1"/>
        <end position="20"/>
    </location>
</feature>
<keyword evidence="8" id="KW-0472">Membrane</keyword>
<dbReference type="OrthoDB" id="283575at2759"/>
<comment type="caution">
    <text evidence="11">The sequence shown here is derived from an EMBL/GenBank/DDBJ whole genome shotgun (WGS) entry which is preliminary data.</text>
</comment>
<proteinExistence type="predicted"/>
<dbReference type="Gene3D" id="2.120.10.30">
    <property type="entry name" value="TolB, C-terminal domain"/>
    <property type="match status" value="1"/>
</dbReference>
<evidence type="ECO:0000256" key="9">
    <source>
        <dbReference type="SAM" id="SignalP"/>
    </source>
</evidence>
<protein>
    <recommendedName>
        <fullName evidence="10">EGF-like domain-containing protein</fullName>
    </recommendedName>
</protein>
<gene>
    <name evidence="11" type="ORF">EDS130_LOCUS35977</name>
</gene>
<dbReference type="PROSITE" id="PS51125">
    <property type="entry name" value="NHL"/>
    <property type="match status" value="1"/>
</dbReference>
<dbReference type="Gene3D" id="2.10.25.10">
    <property type="entry name" value="Laminin"/>
    <property type="match status" value="3"/>
</dbReference>
<evidence type="ECO:0000256" key="8">
    <source>
        <dbReference type="SAM" id="Phobius"/>
    </source>
</evidence>
<feature type="repeat" description="NHL" evidence="7">
    <location>
        <begin position="179"/>
        <end position="218"/>
    </location>
</feature>
<dbReference type="CDD" id="cd00054">
    <property type="entry name" value="EGF_CA"/>
    <property type="match status" value="3"/>
</dbReference>
<dbReference type="InterPro" id="IPR051022">
    <property type="entry name" value="Notch_Cell-Fate_Det"/>
</dbReference>
<dbReference type="GO" id="GO:0045197">
    <property type="term" value="P:establishment or maintenance of epithelial cell apical/basal polarity"/>
    <property type="evidence" value="ECO:0007669"/>
    <property type="project" value="TreeGrafter"/>
</dbReference>
<feature type="domain" description="EGF-like" evidence="10">
    <location>
        <begin position="356"/>
        <end position="395"/>
    </location>
</feature>
<keyword evidence="4 6" id="KW-1015">Disulfide bond</keyword>
<dbReference type="CDD" id="cd05819">
    <property type="entry name" value="NHL"/>
    <property type="match status" value="1"/>
</dbReference>
<dbReference type="SUPFAM" id="SSF101898">
    <property type="entry name" value="NHL repeat"/>
    <property type="match status" value="1"/>
</dbReference>
<dbReference type="GO" id="GO:0005509">
    <property type="term" value="F:calcium ion binding"/>
    <property type="evidence" value="ECO:0007669"/>
    <property type="project" value="InterPro"/>
</dbReference>
<dbReference type="Pfam" id="PF01436">
    <property type="entry name" value="NHL"/>
    <property type="match status" value="1"/>
</dbReference>
<dbReference type="GO" id="GO:0032991">
    <property type="term" value="C:protein-containing complex"/>
    <property type="evidence" value="ECO:0007669"/>
    <property type="project" value="TreeGrafter"/>
</dbReference>
<evidence type="ECO:0000256" key="4">
    <source>
        <dbReference type="ARBA" id="ARBA00023157"/>
    </source>
</evidence>
<dbReference type="InterPro" id="IPR001881">
    <property type="entry name" value="EGF-like_Ca-bd_dom"/>
</dbReference>
<keyword evidence="5" id="KW-0325">Glycoprotein</keyword>
<dbReference type="AlphaFoldDB" id="A0A815L9K6"/>
<feature type="domain" description="EGF-like" evidence="10">
    <location>
        <begin position="397"/>
        <end position="430"/>
    </location>
</feature>
<reference evidence="11" key="1">
    <citation type="submission" date="2021-02" db="EMBL/GenBank/DDBJ databases">
        <authorList>
            <person name="Nowell W R."/>
        </authorList>
    </citation>
    <scope>NUCLEOTIDE SEQUENCE</scope>
</reference>
<dbReference type="PANTHER" id="PTHR24049">
    <property type="entry name" value="CRUMBS FAMILY MEMBER"/>
    <property type="match status" value="1"/>
</dbReference>
<feature type="disulfide bond" evidence="6">
    <location>
        <begin position="366"/>
        <end position="383"/>
    </location>
</feature>
<keyword evidence="1 6" id="KW-0245">EGF-like domain</keyword>
<evidence type="ECO:0000256" key="6">
    <source>
        <dbReference type="PROSITE-ProRule" id="PRU00076"/>
    </source>
</evidence>
<evidence type="ECO:0000313" key="11">
    <source>
        <dbReference type="EMBL" id="CAF1400479.1"/>
    </source>
</evidence>
<dbReference type="InterPro" id="IPR000742">
    <property type="entry name" value="EGF"/>
</dbReference>
<feature type="disulfide bond" evidence="6">
    <location>
        <begin position="420"/>
        <end position="429"/>
    </location>
</feature>
<evidence type="ECO:0000256" key="5">
    <source>
        <dbReference type="ARBA" id="ARBA00023180"/>
    </source>
</evidence>
<evidence type="ECO:0000256" key="1">
    <source>
        <dbReference type="ARBA" id="ARBA00022536"/>
    </source>
</evidence>
<feature type="chain" id="PRO_5032293267" description="EGF-like domain-containing protein" evidence="9">
    <location>
        <begin position="21"/>
        <end position="563"/>
    </location>
</feature>
<dbReference type="GO" id="GO:0005886">
    <property type="term" value="C:plasma membrane"/>
    <property type="evidence" value="ECO:0007669"/>
    <property type="project" value="TreeGrafter"/>
</dbReference>
<evidence type="ECO:0000256" key="2">
    <source>
        <dbReference type="ARBA" id="ARBA00022729"/>
    </source>
</evidence>
<dbReference type="PANTHER" id="PTHR24049:SF22">
    <property type="entry name" value="DROSOPHILA CRUMBS HOMOLOG"/>
    <property type="match status" value="1"/>
</dbReference>
<dbReference type="PROSITE" id="PS50026">
    <property type="entry name" value="EGF_3"/>
    <property type="match status" value="3"/>
</dbReference>
<evidence type="ECO:0000259" key="10">
    <source>
        <dbReference type="PROSITE" id="PS50026"/>
    </source>
</evidence>
<evidence type="ECO:0000256" key="7">
    <source>
        <dbReference type="PROSITE-ProRule" id="PRU00504"/>
    </source>
</evidence>
<keyword evidence="8" id="KW-1133">Transmembrane helix</keyword>